<dbReference type="PANTHER" id="PTHR44051:SF8">
    <property type="entry name" value="GLUTATHIONE S-TRANSFERASE GSTA"/>
    <property type="match status" value="1"/>
</dbReference>
<dbReference type="SUPFAM" id="SSF47616">
    <property type="entry name" value="GST C-terminal domain-like"/>
    <property type="match status" value="1"/>
</dbReference>
<dbReference type="Proteomes" id="UP001596425">
    <property type="component" value="Unassembled WGS sequence"/>
</dbReference>
<dbReference type="CDD" id="cd03057">
    <property type="entry name" value="GST_N_Beta"/>
    <property type="match status" value="1"/>
</dbReference>
<dbReference type="Gene3D" id="1.20.1050.10">
    <property type="match status" value="1"/>
</dbReference>
<dbReference type="EMBL" id="JBHSVR010000001">
    <property type="protein sequence ID" value="MFC6634676.1"/>
    <property type="molecule type" value="Genomic_DNA"/>
</dbReference>
<protein>
    <submittedName>
        <fullName evidence="3">Glutathione S-transferase family protein</fullName>
    </submittedName>
</protein>
<evidence type="ECO:0000259" key="2">
    <source>
        <dbReference type="PROSITE" id="PS50405"/>
    </source>
</evidence>
<keyword evidence="4" id="KW-1185">Reference proteome</keyword>
<gene>
    <name evidence="3" type="ORF">ACFQBM_15415</name>
</gene>
<dbReference type="InterPro" id="IPR036249">
    <property type="entry name" value="Thioredoxin-like_sf"/>
</dbReference>
<dbReference type="SUPFAM" id="SSF52833">
    <property type="entry name" value="Thioredoxin-like"/>
    <property type="match status" value="1"/>
</dbReference>
<comment type="caution">
    <text evidence="3">The sequence shown here is derived from an EMBL/GenBank/DDBJ whole genome shotgun (WGS) entry which is preliminary data.</text>
</comment>
<dbReference type="Gene3D" id="3.40.30.10">
    <property type="entry name" value="Glutaredoxin"/>
    <property type="match status" value="1"/>
</dbReference>
<feature type="domain" description="GST C-terminal" evidence="2">
    <location>
        <begin position="88"/>
        <end position="215"/>
    </location>
</feature>
<dbReference type="InterPro" id="IPR010987">
    <property type="entry name" value="Glutathione-S-Trfase_C-like"/>
</dbReference>
<dbReference type="InterPro" id="IPR004046">
    <property type="entry name" value="GST_C"/>
</dbReference>
<organism evidence="3 4">
    <name type="scientific">Microbulbifer taiwanensis</name>
    <dbReference type="NCBI Taxonomy" id="986746"/>
    <lineage>
        <taxon>Bacteria</taxon>
        <taxon>Pseudomonadati</taxon>
        <taxon>Pseudomonadota</taxon>
        <taxon>Gammaproteobacteria</taxon>
        <taxon>Cellvibrionales</taxon>
        <taxon>Microbulbiferaceae</taxon>
        <taxon>Microbulbifer</taxon>
    </lineage>
</organism>
<dbReference type="RefSeq" id="WP_193191714.1">
    <property type="nucleotide sequence ID" value="NZ_JACZFR010000021.1"/>
</dbReference>
<reference evidence="4" key="1">
    <citation type="journal article" date="2019" name="Int. J. Syst. Evol. Microbiol.">
        <title>The Global Catalogue of Microorganisms (GCM) 10K type strain sequencing project: providing services to taxonomists for standard genome sequencing and annotation.</title>
        <authorList>
            <consortium name="The Broad Institute Genomics Platform"/>
            <consortium name="The Broad Institute Genome Sequencing Center for Infectious Disease"/>
            <person name="Wu L."/>
            <person name="Ma J."/>
        </authorList>
    </citation>
    <scope>NUCLEOTIDE SEQUENCE [LARGE SCALE GENOMIC DNA]</scope>
    <source>
        <strain evidence="4">CGMCC 1.13718</strain>
    </source>
</reference>
<dbReference type="PROSITE" id="PS50405">
    <property type="entry name" value="GST_CTER"/>
    <property type="match status" value="1"/>
</dbReference>
<evidence type="ECO:0000313" key="3">
    <source>
        <dbReference type="EMBL" id="MFC6634676.1"/>
    </source>
</evidence>
<accession>A0ABW1YQ82</accession>
<dbReference type="InterPro" id="IPR004045">
    <property type="entry name" value="Glutathione_S-Trfase_N"/>
</dbReference>
<dbReference type="InterPro" id="IPR040079">
    <property type="entry name" value="Glutathione_S-Trfase"/>
</dbReference>
<proteinExistence type="predicted"/>
<evidence type="ECO:0000313" key="4">
    <source>
        <dbReference type="Proteomes" id="UP001596425"/>
    </source>
</evidence>
<dbReference type="SFLD" id="SFLDS00019">
    <property type="entry name" value="Glutathione_Transferase_(cytos"/>
    <property type="match status" value="1"/>
</dbReference>
<sequence length="235" mass="26145">MTPVLFYGVPSGCSFGSIVALEWLGKPYQLCRVEMPEAATSDSYRRINPLAETPSLLTGAGDTISESMAILGHIGARGIEQKLGFAQGTAESDRLNQMLAFLNTTFFAAYAPLWYAYEHDVEVREREALRNYGRHNVEHAHAALESMLGDSEWLLGNNRTLADAYFIGIARWNEYHQAVDRRDYPNLHRLYEKLQADPGVIFAHAIEQQRPAASSGGFLGEIDLQQALARLTQVA</sequence>
<name>A0ABW1YQ82_9GAMM</name>
<dbReference type="PANTHER" id="PTHR44051">
    <property type="entry name" value="GLUTATHIONE S-TRANSFERASE-RELATED"/>
    <property type="match status" value="1"/>
</dbReference>
<dbReference type="Pfam" id="PF00043">
    <property type="entry name" value="GST_C"/>
    <property type="match status" value="1"/>
</dbReference>
<dbReference type="Pfam" id="PF13409">
    <property type="entry name" value="GST_N_2"/>
    <property type="match status" value="1"/>
</dbReference>
<dbReference type="InterPro" id="IPR036282">
    <property type="entry name" value="Glutathione-S-Trfase_C_sf"/>
</dbReference>
<dbReference type="PROSITE" id="PS50404">
    <property type="entry name" value="GST_NTER"/>
    <property type="match status" value="1"/>
</dbReference>
<evidence type="ECO:0000259" key="1">
    <source>
        <dbReference type="PROSITE" id="PS50404"/>
    </source>
</evidence>
<feature type="domain" description="GST N-terminal" evidence="1">
    <location>
        <begin position="1"/>
        <end position="82"/>
    </location>
</feature>